<dbReference type="Proteomes" id="UP001152888">
    <property type="component" value="Unassembled WGS sequence"/>
</dbReference>
<sequence>MMGYHRPSPHQLQVKCVSLGLFTHSYLIFVWTISHTNTRGKPRTNVCAPLLCLSINRVEGRCPSFRRSRRWSSTAASKKPQ</sequence>
<keyword evidence="2" id="KW-1185">Reference proteome</keyword>
<dbReference type="AlphaFoldDB" id="A0A9P0K9X6"/>
<comment type="caution">
    <text evidence="1">The sequence shown here is derived from an EMBL/GenBank/DDBJ whole genome shotgun (WGS) entry which is preliminary data.</text>
</comment>
<accession>A0A9P0K9X6</accession>
<protein>
    <submittedName>
        <fullName evidence="1">Uncharacterized protein</fullName>
    </submittedName>
</protein>
<proteinExistence type="predicted"/>
<gene>
    <name evidence="1" type="ORF">ACAOBT_LOCUS7807</name>
</gene>
<evidence type="ECO:0000313" key="2">
    <source>
        <dbReference type="Proteomes" id="UP001152888"/>
    </source>
</evidence>
<dbReference type="OrthoDB" id="6133115at2759"/>
<dbReference type="EMBL" id="CAKOFQ010006752">
    <property type="protein sequence ID" value="CAH1968367.1"/>
    <property type="molecule type" value="Genomic_DNA"/>
</dbReference>
<organism evidence="1 2">
    <name type="scientific">Acanthoscelides obtectus</name>
    <name type="common">Bean weevil</name>
    <name type="synonym">Bruchus obtectus</name>
    <dbReference type="NCBI Taxonomy" id="200917"/>
    <lineage>
        <taxon>Eukaryota</taxon>
        <taxon>Metazoa</taxon>
        <taxon>Ecdysozoa</taxon>
        <taxon>Arthropoda</taxon>
        <taxon>Hexapoda</taxon>
        <taxon>Insecta</taxon>
        <taxon>Pterygota</taxon>
        <taxon>Neoptera</taxon>
        <taxon>Endopterygota</taxon>
        <taxon>Coleoptera</taxon>
        <taxon>Polyphaga</taxon>
        <taxon>Cucujiformia</taxon>
        <taxon>Chrysomeloidea</taxon>
        <taxon>Chrysomelidae</taxon>
        <taxon>Bruchinae</taxon>
        <taxon>Bruchini</taxon>
        <taxon>Acanthoscelides</taxon>
    </lineage>
</organism>
<evidence type="ECO:0000313" key="1">
    <source>
        <dbReference type="EMBL" id="CAH1968367.1"/>
    </source>
</evidence>
<reference evidence="1" key="1">
    <citation type="submission" date="2022-03" db="EMBL/GenBank/DDBJ databases">
        <authorList>
            <person name="Sayadi A."/>
        </authorList>
    </citation>
    <scope>NUCLEOTIDE SEQUENCE</scope>
</reference>
<name>A0A9P0K9X6_ACAOB</name>